<dbReference type="RefSeq" id="WP_146900077.1">
    <property type="nucleotide sequence ID" value="NZ_BAAARM010000001.1"/>
</dbReference>
<name>A0A512D9A6_9CELL</name>
<dbReference type="Gene3D" id="3.30.1330.60">
    <property type="entry name" value="OmpA-like domain"/>
    <property type="match status" value="1"/>
</dbReference>
<feature type="chain" id="PRO_5022213678" description="OmpA-like domain-containing protein" evidence="6">
    <location>
        <begin position="28"/>
        <end position="538"/>
    </location>
</feature>
<feature type="region of interest" description="Disordered" evidence="5">
    <location>
        <begin position="353"/>
        <end position="379"/>
    </location>
</feature>
<sequence length="538" mass="54709">MPVRRPVTALAVAATLVSLVGCTGQDATDATDAATGDTSSEAPTPTATERPTAPVVRSFVMGKETVDLEVGPLVVEGPGDSDGDGGIGVLTLRASEGTSRDVAFALGVRLGNALLDPKPGPSAVRLVDPRERTVSLPARGPDDRPVFTMGDVFADEPVPMAVAFAAPSGDTVDVLVPLAGYVADVPVVSAADPSGTGPAVLADITDAPAEDLTARVATLDTYTEQVGRTVRTRTQAEQVTVDIAADVLFAPDSADLGADADAALAAAGAQIAAYPGGTLVVVGHTDDVASDAYNVDLSVRRAQAARDRLGSLVDLGAYGVTVEGRGESEPAAPGRDDAARAANRRVELRFIPAPDADPEPATASAAPTGMGTEPAADGPVATGAEGVRVGVRDGVEFEVRLPEVRRVGEVLVGEVEVEQTAGDRAADIGSLLSSGVWDGRGEFDATTQSAATNLTLLDGGTRVFPFDYVRNDDGDRHPLADRFLTSPVGVGQVQTVTVVWPAAPGDTVTVDSAATPHAGGPDAGGPPFRLTDVPVRGD</sequence>
<evidence type="ECO:0000256" key="6">
    <source>
        <dbReference type="SAM" id="SignalP"/>
    </source>
</evidence>
<dbReference type="InterPro" id="IPR050330">
    <property type="entry name" value="Bact_OuterMem_StrucFunc"/>
</dbReference>
<evidence type="ECO:0000256" key="5">
    <source>
        <dbReference type="SAM" id="MobiDB-lite"/>
    </source>
</evidence>
<feature type="domain" description="OmpA-like" evidence="7">
    <location>
        <begin position="236"/>
        <end position="354"/>
    </location>
</feature>
<feature type="region of interest" description="Disordered" evidence="5">
    <location>
        <begin position="510"/>
        <end position="538"/>
    </location>
</feature>
<keyword evidence="2 4" id="KW-0472">Membrane</keyword>
<dbReference type="SUPFAM" id="SSF103088">
    <property type="entry name" value="OmpA-like"/>
    <property type="match status" value="1"/>
</dbReference>
<dbReference type="Proteomes" id="UP000321181">
    <property type="component" value="Unassembled WGS sequence"/>
</dbReference>
<accession>A0A512D9A6</accession>
<organism evidence="8 9">
    <name type="scientific">Cellulomonas aerilata</name>
    <dbReference type="NCBI Taxonomy" id="515326"/>
    <lineage>
        <taxon>Bacteria</taxon>
        <taxon>Bacillati</taxon>
        <taxon>Actinomycetota</taxon>
        <taxon>Actinomycetes</taxon>
        <taxon>Micrococcales</taxon>
        <taxon>Cellulomonadaceae</taxon>
        <taxon>Cellulomonas</taxon>
    </lineage>
</organism>
<dbReference type="Pfam" id="PF00691">
    <property type="entry name" value="OmpA"/>
    <property type="match status" value="1"/>
</dbReference>
<gene>
    <name evidence="8" type="ORF">CAE01nite_07020</name>
</gene>
<reference evidence="8 9" key="1">
    <citation type="submission" date="2019-07" db="EMBL/GenBank/DDBJ databases">
        <title>Whole genome shotgun sequence of Cellulomonas aerilata NBRC 106308.</title>
        <authorList>
            <person name="Hosoyama A."/>
            <person name="Uohara A."/>
            <person name="Ohji S."/>
            <person name="Ichikawa N."/>
        </authorList>
    </citation>
    <scope>NUCLEOTIDE SEQUENCE [LARGE SCALE GENOMIC DNA]</scope>
    <source>
        <strain evidence="8 9">NBRC 106308</strain>
    </source>
</reference>
<evidence type="ECO:0000256" key="1">
    <source>
        <dbReference type="ARBA" id="ARBA00004442"/>
    </source>
</evidence>
<evidence type="ECO:0000256" key="3">
    <source>
        <dbReference type="ARBA" id="ARBA00023237"/>
    </source>
</evidence>
<dbReference type="InterPro" id="IPR006664">
    <property type="entry name" value="OMP_bac"/>
</dbReference>
<protein>
    <recommendedName>
        <fullName evidence="7">OmpA-like domain-containing protein</fullName>
    </recommendedName>
</protein>
<dbReference type="InterPro" id="IPR006665">
    <property type="entry name" value="OmpA-like"/>
</dbReference>
<feature type="signal peptide" evidence="6">
    <location>
        <begin position="1"/>
        <end position="27"/>
    </location>
</feature>
<evidence type="ECO:0000313" key="9">
    <source>
        <dbReference type="Proteomes" id="UP000321181"/>
    </source>
</evidence>
<feature type="region of interest" description="Disordered" evidence="5">
    <location>
        <begin position="27"/>
        <end position="52"/>
    </location>
</feature>
<comment type="caution">
    <text evidence="8">The sequence shown here is derived from an EMBL/GenBank/DDBJ whole genome shotgun (WGS) entry which is preliminary data.</text>
</comment>
<keyword evidence="3" id="KW-0998">Cell outer membrane</keyword>
<evidence type="ECO:0000313" key="8">
    <source>
        <dbReference type="EMBL" id="GEO32977.1"/>
    </source>
</evidence>
<dbReference type="CDD" id="cd07185">
    <property type="entry name" value="OmpA_C-like"/>
    <property type="match status" value="1"/>
</dbReference>
<evidence type="ECO:0000256" key="4">
    <source>
        <dbReference type="PROSITE-ProRule" id="PRU00473"/>
    </source>
</evidence>
<keyword evidence="6" id="KW-0732">Signal</keyword>
<evidence type="ECO:0000256" key="2">
    <source>
        <dbReference type="ARBA" id="ARBA00023136"/>
    </source>
</evidence>
<dbReference type="PANTHER" id="PTHR30329:SF21">
    <property type="entry name" value="LIPOPROTEIN YIAD-RELATED"/>
    <property type="match status" value="1"/>
</dbReference>
<evidence type="ECO:0000259" key="7">
    <source>
        <dbReference type="PROSITE" id="PS51123"/>
    </source>
</evidence>
<dbReference type="InterPro" id="IPR036737">
    <property type="entry name" value="OmpA-like_sf"/>
</dbReference>
<dbReference type="PROSITE" id="PS51257">
    <property type="entry name" value="PROKAR_LIPOPROTEIN"/>
    <property type="match status" value="1"/>
</dbReference>
<comment type="subcellular location">
    <subcellularLocation>
        <location evidence="1">Cell outer membrane</location>
    </subcellularLocation>
</comment>
<dbReference type="EMBL" id="BJYY01000002">
    <property type="protein sequence ID" value="GEO32977.1"/>
    <property type="molecule type" value="Genomic_DNA"/>
</dbReference>
<dbReference type="PANTHER" id="PTHR30329">
    <property type="entry name" value="STATOR ELEMENT OF FLAGELLAR MOTOR COMPLEX"/>
    <property type="match status" value="1"/>
</dbReference>
<dbReference type="AlphaFoldDB" id="A0A512D9A6"/>
<keyword evidence="9" id="KW-1185">Reference proteome</keyword>
<dbReference type="PRINTS" id="PR01021">
    <property type="entry name" value="OMPADOMAIN"/>
</dbReference>
<dbReference type="GO" id="GO:0009279">
    <property type="term" value="C:cell outer membrane"/>
    <property type="evidence" value="ECO:0007669"/>
    <property type="project" value="UniProtKB-SubCell"/>
</dbReference>
<dbReference type="PROSITE" id="PS51123">
    <property type="entry name" value="OMPA_2"/>
    <property type="match status" value="1"/>
</dbReference>
<dbReference type="OrthoDB" id="5186344at2"/>
<proteinExistence type="predicted"/>
<feature type="compositionally biased region" description="Low complexity" evidence="5">
    <location>
        <begin position="359"/>
        <end position="368"/>
    </location>
</feature>